<name>A0A3P7JQH1_STRVU</name>
<dbReference type="AlphaFoldDB" id="A0A3P7JQH1"/>
<organism evidence="1 2">
    <name type="scientific">Strongylus vulgaris</name>
    <name type="common">Blood worm</name>
    <dbReference type="NCBI Taxonomy" id="40348"/>
    <lineage>
        <taxon>Eukaryota</taxon>
        <taxon>Metazoa</taxon>
        <taxon>Ecdysozoa</taxon>
        <taxon>Nematoda</taxon>
        <taxon>Chromadorea</taxon>
        <taxon>Rhabditida</taxon>
        <taxon>Rhabditina</taxon>
        <taxon>Rhabditomorpha</taxon>
        <taxon>Strongyloidea</taxon>
        <taxon>Strongylidae</taxon>
        <taxon>Strongylus</taxon>
    </lineage>
</organism>
<dbReference type="OrthoDB" id="5863097at2759"/>
<dbReference type="Proteomes" id="UP000270094">
    <property type="component" value="Unassembled WGS sequence"/>
</dbReference>
<accession>A0A3P7JQH1</accession>
<evidence type="ECO:0000313" key="2">
    <source>
        <dbReference type="Proteomes" id="UP000270094"/>
    </source>
</evidence>
<gene>
    <name evidence="1" type="ORF">SVUK_LOCUS18161</name>
</gene>
<protein>
    <submittedName>
        <fullName evidence="1">Uncharacterized protein</fullName>
    </submittedName>
</protein>
<dbReference type="EMBL" id="UYYB01121471">
    <property type="protein sequence ID" value="VDM83163.1"/>
    <property type="molecule type" value="Genomic_DNA"/>
</dbReference>
<reference evidence="1 2" key="1">
    <citation type="submission" date="2018-11" db="EMBL/GenBank/DDBJ databases">
        <authorList>
            <consortium name="Pathogen Informatics"/>
        </authorList>
    </citation>
    <scope>NUCLEOTIDE SEQUENCE [LARGE SCALE GENOMIC DNA]</scope>
</reference>
<keyword evidence="2" id="KW-1185">Reference proteome</keyword>
<evidence type="ECO:0000313" key="1">
    <source>
        <dbReference type="EMBL" id="VDM83163.1"/>
    </source>
</evidence>
<proteinExistence type="predicted"/>
<sequence>LTLYDIANIDGCTIVGAEPEPDWITLVISIRGITGEIYRITPVRKVDIDALKKVDLVGEDEILVLTCYDGKNTIAEMYCLREEDAKKWQPEVVKYQLNNFTFCLLHFIVKTVLATWKLRNAFYGLHPKSSESQAEEEKTGCICDGHVDGNAFYGLHPKSSESQAEEEKTGCICDGHVDGMEWW</sequence>
<feature type="non-terminal residue" evidence="1">
    <location>
        <position position="1"/>
    </location>
</feature>